<comment type="caution">
    <text evidence="1">The sequence shown here is derived from an EMBL/GenBank/DDBJ whole genome shotgun (WGS) entry which is preliminary data.</text>
</comment>
<accession>A0A9D5JY39</accession>
<dbReference type="EMBL" id="WJJP01000542">
    <property type="protein sequence ID" value="MBD3326225.1"/>
    <property type="molecule type" value="Genomic_DNA"/>
</dbReference>
<gene>
    <name evidence="1" type="ORF">GF339_16680</name>
</gene>
<dbReference type="AlphaFoldDB" id="A0A9D5JY39"/>
<organism evidence="1 2">
    <name type="scientific">candidate division KSB3 bacterium</name>
    <dbReference type="NCBI Taxonomy" id="2044937"/>
    <lineage>
        <taxon>Bacteria</taxon>
        <taxon>candidate division KSB3</taxon>
    </lineage>
</organism>
<protein>
    <submittedName>
        <fullName evidence="1">Uncharacterized protein</fullName>
    </submittedName>
</protein>
<evidence type="ECO:0000313" key="1">
    <source>
        <dbReference type="EMBL" id="MBD3326225.1"/>
    </source>
</evidence>
<sequence>MGWLKNLFSGGSQAPRDETSEAVFIYSQCEKCGERFRNRIDKQHDLMRNYADTGPAYRAHKEILGAKCRNVILVDLEFDQQKQLVDKLIERGHFITREEFEPPEDSAS</sequence>
<evidence type="ECO:0000313" key="2">
    <source>
        <dbReference type="Proteomes" id="UP000649604"/>
    </source>
</evidence>
<name>A0A9D5JY39_9BACT</name>
<dbReference type="Proteomes" id="UP000649604">
    <property type="component" value="Unassembled WGS sequence"/>
</dbReference>
<reference evidence="1" key="1">
    <citation type="submission" date="2019-11" db="EMBL/GenBank/DDBJ databases">
        <title>Microbial mats filling the niche in hypersaline microbial mats.</title>
        <authorList>
            <person name="Wong H.L."/>
            <person name="Macleod F.I."/>
            <person name="White R.A. III"/>
            <person name="Burns B.P."/>
        </authorList>
    </citation>
    <scope>NUCLEOTIDE SEQUENCE</scope>
    <source>
        <strain evidence="1">Rbin_158</strain>
    </source>
</reference>
<proteinExistence type="predicted"/>